<gene>
    <name evidence="11" type="primary">Aste57867_8734</name>
    <name evidence="10" type="ORF">As57867_008700</name>
    <name evidence="11" type="ORF">ASTE57867_8734</name>
</gene>
<keyword evidence="7 8" id="KW-0472">Membrane</keyword>
<dbReference type="SUPFAM" id="SSF103481">
    <property type="entry name" value="Multidrug resistance efflux transporter EmrE"/>
    <property type="match status" value="2"/>
</dbReference>
<reference evidence="11 12" key="1">
    <citation type="submission" date="2019-03" db="EMBL/GenBank/DDBJ databases">
        <authorList>
            <person name="Gaulin E."/>
            <person name="Dumas B."/>
        </authorList>
    </citation>
    <scope>NUCLEOTIDE SEQUENCE [LARGE SCALE GENOMIC DNA]</scope>
    <source>
        <strain evidence="11">CBS 568.67</strain>
    </source>
</reference>
<dbReference type="InterPro" id="IPR004626">
    <property type="entry name" value="RarD"/>
</dbReference>
<feature type="transmembrane region" description="Helical" evidence="8">
    <location>
        <begin position="211"/>
        <end position="231"/>
    </location>
</feature>
<protein>
    <submittedName>
        <fullName evidence="11">Aste57867_8734 protein</fullName>
    </submittedName>
</protein>
<dbReference type="Pfam" id="PF00892">
    <property type="entry name" value="EamA"/>
    <property type="match status" value="1"/>
</dbReference>
<feature type="transmembrane region" description="Helical" evidence="8">
    <location>
        <begin position="95"/>
        <end position="118"/>
    </location>
</feature>
<feature type="domain" description="EamA" evidence="9">
    <location>
        <begin position="5"/>
        <end position="141"/>
    </location>
</feature>
<feature type="transmembrane region" description="Helical" evidence="8">
    <location>
        <begin position="238"/>
        <end position="258"/>
    </location>
</feature>
<evidence type="ECO:0000259" key="9">
    <source>
        <dbReference type="Pfam" id="PF00892"/>
    </source>
</evidence>
<dbReference type="AlphaFoldDB" id="A0A485KL07"/>
<comment type="similarity">
    <text evidence="2">Belongs to the EamA transporter family.</text>
</comment>
<reference evidence="10" key="2">
    <citation type="submission" date="2019-06" db="EMBL/GenBank/DDBJ databases">
        <title>Genomics analysis of Aphanomyces spp. identifies a new class of oomycete effector associated with host adaptation.</title>
        <authorList>
            <person name="Gaulin E."/>
        </authorList>
    </citation>
    <scope>NUCLEOTIDE SEQUENCE</scope>
    <source>
        <strain evidence="10">CBS 578.67</strain>
    </source>
</reference>
<evidence type="ECO:0000256" key="2">
    <source>
        <dbReference type="ARBA" id="ARBA00007362"/>
    </source>
</evidence>
<proteinExistence type="inferred from homology"/>
<feature type="transmembrane region" description="Helical" evidence="8">
    <location>
        <begin position="180"/>
        <end position="205"/>
    </location>
</feature>
<name>A0A485KL07_9STRA</name>
<dbReference type="EMBL" id="CAADRA010005134">
    <property type="protein sequence ID" value="VFT85620.1"/>
    <property type="molecule type" value="Genomic_DNA"/>
</dbReference>
<feature type="transmembrane region" description="Helical" evidence="8">
    <location>
        <begin position="36"/>
        <end position="57"/>
    </location>
</feature>
<evidence type="ECO:0000313" key="10">
    <source>
        <dbReference type="EMBL" id="KAF0700781.1"/>
    </source>
</evidence>
<evidence type="ECO:0000256" key="7">
    <source>
        <dbReference type="ARBA" id="ARBA00023136"/>
    </source>
</evidence>
<feature type="transmembrane region" description="Helical" evidence="8">
    <location>
        <begin position="149"/>
        <end position="168"/>
    </location>
</feature>
<feature type="transmembrane region" description="Helical" evidence="8">
    <location>
        <begin position="69"/>
        <end position="89"/>
    </location>
</feature>
<keyword evidence="3" id="KW-0813">Transport</keyword>
<evidence type="ECO:0000256" key="4">
    <source>
        <dbReference type="ARBA" id="ARBA00022475"/>
    </source>
</evidence>
<evidence type="ECO:0000256" key="1">
    <source>
        <dbReference type="ARBA" id="ARBA00004651"/>
    </source>
</evidence>
<evidence type="ECO:0000256" key="8">
    <source>
        <dbReference type="SAM" id="Phobius"/>
    </source>
</evidence>
<keyword evidence="12" id="KW-1185">Reference proteome</keyword>
<accession>A0A485KL07</accession>
<dbReference type="EMBL" id="VJMH01005113">
    <property type="protein sequence ID" value="KAF0700781.1"/>
    <property type="molecule type" value="Genomic_DNA"/>
</dbReference>
<feature type="transmembrane region" description="Helical" evidence="8">
    <location>
        <begin position="7"/>
        <end position="24"/>
    </location>
</feature>
<evidence type="ECO:0000256" key="6">
    <source>
        <dbReference type="ARBA" id="ARBA00022989"/>
    </source>
</evidence>
<feature type="transmembrane region" description="Helical" evidence="8">
    <location>
        <begin position="264"/>
        <end position="282"/>
    </location>
</feature>
<evidence type="ECO:0000256" key="5">
    <source>
        <dbReference type="ARBA" id="ARBA00022692"/>
    </source>
</evidence>
<dbReference type="OrthoDB" id="64403at2759"/>
<evidence type="ECO:0000313" key="12">
    <source>
        <dbReference type="Proteomes" id="UP000332933"/>
    </source>
</evidence>
<feature type="transmembrane region" description="Helical" evidence="8">
    <location>
        <begin position="125"/>
        <end position="143"/>
    </location>
</feature>
<evidence type="ECO:0000313" key="11">
    <source>
        <dbReference type="EMBL" id="VFT85620.1"/>
    </source>
</evidence>
<dbReference type="NCBIfam" id="TIGR00688">
    <property type="entry name" value="rarD"/>
    <property type="match status" value="1"/>
</dbReference>
<dbReference type="GO" id="GO:0005886">
    <property type="term" value="C:plasma membrane"/>
    <property type="evidence" value="ECO:0007669"/>
    <property type="project" value="UniProtKB-SubCell"/>
</dbReference>
<dbReference type="PANTHER" id="PTHR22911">
    <property type="entry name" value="ACYL-MALONYL CONDENSING ENZYME-RELATED"/>
    <property type="match status" value="1"/>
</dbReference>
<organism evidence="11 12">
    <name type="scientific">Aphanomyces stellatus</name>
    <dbReference type="NCBI Taxonomy" id="120398"/>
    <lineage>
        <taxon>Eukaryota</taxon>
        <taxon>Sar</taxon>
        <taxon>Stramenopiles</taxon>
        <taxon>Oomycota</taxon>
        <taxon>Saprolegniomycetes</taxon>
        <taxon>Saprolegniales</taxon>
        <taxon>Verrucalvaceae</taxon>
        <taxon>Aphanomyces</taxon>
    </lineage>
</organism>
<keyword evidence="6 8" id="KW-1133">Transmembrane helix</keyword>
<dbReference type="InterPro" id="IPR000620">
    <property type="entry name" value="EamA_dom"/>
</dbReference>
<keyword evidence="4" id="KW-1003">Cell membrane</keyword>
<dbReference type="InterPro" id="IPR037185">
    <property type="entry name" value="EmrE-like"/>
</dbReference>
<keyword evidence="5 8" id="KW-0812">Transmembrane</keyword>
<dbReference type="Proteomes" id="UP000332933">
    <property type="component" value="Unassembled WGS sequence"/>
</dbReference>
<sequence length="323" mass="34875">MTTHKGVFYAILGYAGWGFGIIYWKQLAAVSSIEVLVHRFLWSFVLAVGLVVAQLEWPAFRASAFHRRTLAIYTLSGFLMGVNLFLNVWAAATGYVVQLSLGYFISPLVSVLLGVVVLKETLRRWQIASVALATAGVLVVAIAYGKFPWLALTVAATFGVFGLVKKQAPLPSLHGMTLELGIFVLPAIVYLVVIEANGSAAFLHMTTSIDLYLIGSSVATVAPLVFFSAAAKLIPLTVLGVLQYIAPSIQFLVGVLMYHEAFSSFKLIGFVCVWTSLVVFTVESLFHNSRANDANDDGPADNLVELAGDVGEPFDYDTSVTTP</sequence>
<dbReference type="PANTHER" id="PTHR22911:SF137">
    <property type="entry name" value="SOLUTE CARRIER FAMILY 35 MEMBER G2-RELATED"/>
    <property type="match status" value="1"/>
</dbReference>
<evidence type="ECO:0000256" key="3">
    <source>
        <dbReference type="ARBA" id="ARBA00022448"/>
    </source>
</evidence>
<comment type="subcellular location">
    <subcellularLocation>
        <location evidence="1">Cell membrane</location>
        <topology evidence="1">Multi-pass membrane protein</topology>
    </subcellularLocation>
</comment>